<organism evidence="1 2">
    <name type="scientific">Neobacillus rhizosphaerae</name>
    <dbReference type="NCBI Taxonomy" id="2880965"/>
    <lineage>
        <taxon>Bacteria</taxon>
        <taxon>Bacillati</taxon>
        <taxon>Bacillota</taxon>
        <taxon>Bacilli</taxon>
        <taxon>Bacillales</taxon>
        <taxon>Bacillaceae</taxon>
        <taxon>Neobacillus</taxon>
    </lineage>
</organism>
<dbReference type="Proteomes" id="UP000838308">
    <property type="component" value="Unassembled WGS sequence"/>
</dbReference>
<gene>
    <name evidence="1" type="ORF">BACCIP111895_00557</name>
</gene>
<dbReference type="RefSeq" id="WP_248733773.1">
    <property type="nucleotide sequence ID" value="NZ_CALBWS010000002.1"/>
</dbReference>
<dbReference type="EMBL" id="CALBWS010000002">
    <property type="protein sequence ID" value="CAH2713422.1"/>
    <property type="molecule type" value="Genomic_DNA"/>
</dbReference>
<evidence type="ECO:0000313" key="1">
    <source>
        <dbReference type="EMBL" id="CAH2713422.1"/>
    </source>
</evidence>
<reference evidence="1" key="1">
    <citation type="submission" date="2022-04" db="EMBL/GenBank/DDBJ databases">
        <authorList>
            <person name="Criscuolo A."/>
        </authorList>
    </citation>
    <scope>NUCLEOTIDE SEQUENCE</scope>
    <source>
        <strain evidence="1">CIP111895</strain>
    </source>
</reference>
<evidence type="ECO:0000313" key="2">
    <source>
        <dbReference type="Proteomes" id="UP000838308"/>
    </source>
</evidence>
<dbReference type="Pfam" id="PF09602">
    <property type="entry name" value="PhaP_Bmeg"/>
    <property type="match status" value="1"/>
</dbReference>
<keyword evidence="2" id="KW-1185">Reference proteome</keyword>
<dbReference type="InterPro" id="IPR011728">
    <property type="entry name" value="PhaP_Bmeg"/>
</dbReference>
<name>A0ABM9ELE5_9BACI</name>
<sequence>MSTSTNKNGQAETHEEAVETNRVVDTLWNQYEQSLDRARKYRESREEGYLNTIKDVIRFNQEFRGSLANLFQASKETNNEIMKGVSSALFKKAEDKQMIRPELTEQFDELSSRFKQLAATPIAAGLDLIVRLEDKLEESSENYVNFARQRRQGIQKVTDGYVQVARNNHNKLVHRFEESLKVLVDAK</sequence>
<accession>A0ABM9ELE5</accession>
<proteinExistence type="predicted"/>
<comment type="caution">
    <text evidence="1">The sequence shown here is derived from an EMBL/GenBank/DDBJ whole genome shotgun (WGS) entry which is preliminary data.</text>
</comment>
<protein>
    <submittedName>
        <fullName evidence="1">Uncharacterized protein</fullName>
    </submittedName>
</protein>